<proteinExistence type="predicted"/>
<dbReference type="EMBL" id="FCOL02000009">
    <property type="protein sequence ID" value="SAL48672.1"/>
    <property type="molecule type" value="Genomic_DNA"/>
</dbReference>
<name>A0A158HWD8_9BURK</name>
<keyword evidence="2" id="KW-1185">Reference proteome</keyword>
<dbReference type="Gene3D" id="3.40.50.2000">
    <property type="entry name" value="Glycogen Phosphorylase B"/>
    <property type="match status" value="1"/>
</dbReference>
<evidence type="ECO:0008006" key="3">
    <source>
        <dbReference type="Google" id="ProtNLM"/>
    </source>
</evidence>
<organism evidence="1 2">
    <name type="scientific">Caballeronia terrestris</name>
    <dbReference type="NCBI Taxonomy" id="1226301"/>
    <lineage>
        <taxon>Bacteria</taxon>
        <taxon>Pseudomonadati</taxon>
        <taxon>Pseudomonadota</taxon>
        <taxon>Betaproteobacteria</taxon>
        <taxon>Burkholderiales</taxon>
        <taxon>Burkholderiaceae</taxon>
        <taxon>Caballeronia</taxon>
    </lineage>
</organism>
<dbReference type="AlphaFoldDB" id="A0A158HWD8"/>
<evidence type="ECO:0000313" key="2">
    <source>
        <dbReference type="Proteomes" id="UP000054925"/>
    </source>
</evidence>
<sequence length="392" mass="42652">MHRKRSNFASLKIARGFGGRAQIEGLFTLIYRSGSIIARSMRQICRFGLNEMAQPNTLDEVSALTHAGSLLSADGEIVAPYDLEVADALTSGFRPLPAVLNAGIAAFACDYASQRNLHVINGMGVTLGDSIIGLTALFAIRKRHPSLGITLYRPARAPRYVQRLYELAAPALGTMVDLPVALDSLPQGDLKIDIGNHLFWPAFATLPMIDFFLWALGVAPSDIPSDDKRNRWLETLPLPESEQGSYVLFCPNATTPVRSIPPSMHARLVDRLWREFGVPVAGFAKVDHPHYTDVASLAPDTADFLAWIKHARYVVTSDTAALHVAAGFDVPTTGFFTTIPPSMRARDYANCHAVSVPLPGLDGIQASARSTDLQALERAYTTLLSRDFSLAP</sequence>
<gene>
    <name evidence="1" type="ORF">AWB67_02204</name>
</gene>
<reference evidence="1" key="1">
    <citation type="submission" date="2016-01" db="EMBL/GenBank/DDBJ databases">
        <authorList>
            <person name="Peeters C."/>
        </authorList>
    </citation>
    <scope>NUCLEOTIDE SEQUENCE [LARGE SCALE GENOMIC DNA]</scope>
    <source>
        <strain evidence="1">LMG 22937</strain>
    </source>
</reference>
<accession>A0A158HWD8</accession>
<dbReference type="SUPFAM" id="SSF53756">
    <property type="entry name" value="UDP-Glycosyltransferase/glycogen phosphorylase"/>
    <property type="match status" value="1"/>
</dbReference>
<protein>
    <recommendedName>
        <fullName evidence="3">ADP-heptose--LPS heptosyltransferase</fullName>
    </recommendedName>
</protein>
<evidence type="ECO:0000313" key="1">
    <source>
        <dbReference type="EMBL" id="SAL48672.1"/>
    </source>
</evidence>
<dbReference type="Proteomes" id="UP000054925">
    <property type="component" value="Unassembled WGS sequence"/>
</dbReference>
<comment type="caution">
    <text evidence="1">The sequence shown here is derived from an EMBL/GenBank/DDBJ whole genome shotgun (WGS) entry which is preliminary data.</text>
</comment>